<dbReference type="Proteomes" id="UP000252107">
    <property type="component" value="Unassembled WGS sequence"/>
</dbReference>
<accession>A0A367RZJ7</accession>
<keyword evidence="2" id="KW-1185">Reference proteome</keyword>
<dbReference type="EMBL" id="LXQD01000024">
    <property type="protein sequence ID" value="RCJ41134.1"/>
    <property type="molecule type" value="Genomic_DNA"/>
</dbReference>
<name>A0A367RZJ7_9NOSO</name>
<organism evidence="1 2">
    <name type="scientific">Nostoc minutum NIES-26</name>
    <dbReference type="NCBI Taxonomy" id="1844469"/>
    <lineage>
        <taxon>Bacteria</taxon>
        <taxon>Bacillati</taxon>
        <taxon>Cyanobacteriota</taxon>
        <taxon>Cyanophyceae</taxon>
        <taxon>Nostocales</taxon>
        <taxon>Nostocaceae</taxon>
        <taxon>Nostoc</taxon>
    </lineage>
</organism>
<proteinExistence type="predicted"/>
<evidence type="ECO:0000313" key="2">
    <source>
        <dbReference type="Proteomes" id="UP000252107"/>
    </source>
</evidence>
<dbReference type="InterPro" id="IPR027417">
    <property type="entry name" value="P-loop_NTPase"/>
</dbReference>
<protein>
    <submittedName>
        <fullName evidence="1">Uncharacterized protein</fullName>
    </submittedName>
</protein>
<dbReference type="SUPFAM" id="SSF52540">
    <property type="entry name" value="P-loop containing nucleoside triphosphate hydrolases"/>
    <property type="match status" value="1"/>
</dbReference>
<dbReference type="PANTHER" id="PTHR19871">
    <property type="entry name" value="BETA TRANSDUCIN-RELATED PROTEIN"/>
    <property type="match status" value="1"/>
</dbReference>
<dbReference type="Gene3D" id="3.40.50.300">
    <property type="entry name" value="P-loop containing nucleotide triphosphate hydrolases"/>
    <property type="match status" value="1"/>
</dbReference>
<reference evidence="1" key="1">
    <citation type="submission" date="2016-04" db="EMBL/GenBank/DDBJ databases">
        <authorList>
            <person name="Tabuchi Yagui T.R."/>
        </authorList>
    </citation>
    <scope>NUCLEOTIDE SEQUENCE [LARGE SCALE GENOMIC DNA]</scope>
    <source>
        <strain evidence="1">NIES-26</strain>
    </source>
</reference>
<comment type="caution">
    <text evidence="1">The sequence shown here is derived from an EMBL/GenBank/DDBJ whole genome shotgun (WGS) entry which is preliminary data.</text>
</comment>
<sequence>MPTQFQSLIADKTEGFVGREYVFDAIEAFIANNPKGYFTIIGDPGQGKSAILANYVQNMDCIAHFNVLLQGPNRADQFLESVCRQLIERYELDYDSLPMNTTRDGEFLGQLLDEVAQKRDGEAVIIAVDALDEVDTASYRDAANILYLPAYLPDGVYFILTRRRGVEVHLTSFAPMQTLNLLDFQTDSERDVRTYIGNRVNSSANLCQRIDVWRETITEFTNKIAEKSETNFMYLRYVLLDIESGLYQDLTLEQFPQGLQGYYEFHWRRMGMTADPLPVEKIKIVYILGEVREPVSRRKICDFSGENEYAVQQVLNEWKQFLHELMKEENRYSVYHASFRDFLHRQDILGQHPVTIPGIHQLIAKNELKVWHKLKGLLRSCRDE</sequence>
<dbReference type="PANTHER" id="PTHR19871:SF14">
    <property type="entry name" value="DUF4062 DOMAIN-CONTAINING PROTEIN"/>
    <property type="match status" value="1"/>
</dbReference>
<dbReference type="InterPro" id="IPR052752">
    <property type="entry name" value="NACHT-WD_repeat"/>
</dbReference>
<dbReference type="AlphaFoldDB" id="A0A367RZJ7"/>
<evidence type="ECO:0000313" key="1">
    <source>
        <dbReference type="EMBL" id="RCJ41134.1"/>
    </source>
</evidence>
<gene>
    <name evidence="1" type="ORF">A6770_36160</name>
</gene>